<proteinExistence type="predicted"/>
<dbReference type="Proteomes" id="UP000317093">
    <property type="component" value="Chromosome"/>
</dbReference>
<sequence precursor="true">MRFFGFAGLLLAICSSQALAQSFFDPAVAKVVDLPKEFELAEDDGPVLVKVSSFAGDSARRSAINLTRYLREELEVDAYAFRYKANPTGRPSDEEIKKFKRQFEKRFDIKPRLGTLNTPPQENWVVLAGNFEEFNDRTAKRILKKIRKLDLEDLPKGVVMTRFITDRSQIDHPFKTAHLVRNPLAKNDQGEGIEKGKARMLLAMNQGEMSAYQIPDPFTISVRQFRGISVVGDERADEVFRKGPLLSSKRTGLQIAGENATNLTQLLRNMGYDAYVFHGEYASIVCIGGYSHPNDPRLKGDLNKFVNLRVGELPLLPKVIPTPRQPTMRAN</sequence>
<accession>A0A518BAT5</accession>
<keyword evidence="1" id="KW-0732">Signal</keyword>
<dbReference type="OrthoDB" id="248327at2"/>
<dbReference type="EMBL" id="CP036279">
    <property type="protein sequence ID" value="QDU64047.1"/>
    <property type="molecule type" value="Genomic_DNA"/>
</dbReference>
<evidence type="ECO:0000313" key="2">
    <source>
        <dbReference type="EMBL" id="QDU64047.1"/>
    </source>
</evidence>
<evidence type="ECO:0000256" key="1">
    <source>
        <dbReference type="SAM" id="SignalP"/>
    </source>
</evidence>
<reference evidence="2 3" key="1">
    <citation type="submission" date="2019-02" db="EMBL/GenBank/DDBJ databases">
        <title>Deep-cultivation of Planctomycetes and their phenomic and genomic characterization uncovers novel biology.</title>
        <authorList>
            <person name="Wiegand S."/>
            <person name="Jogler M."/>
            <person name="Boedeker C."/>
            <person name="Pinto D."/>
            <person name="Vollmers J."/>
            <person name="Rivas-Marin E."/>
            <person name="Kohn T."/>
            <person name="Peeters S.H."/>
            <person name="Heuer A."/>
            <person name="Rast P."/>
            <person name="Oberbeckmann S."/>
            <person name="Bunk B."/>
            <person name="Jeske O."/>
            <person name="Meyerdierks A."/>
            <person name="Storesund J.E."/>
            <person name="Kallscheuer N."/>
            <person name="Luecker S."/>
            <person name="Lage O.M."/>
            <person name="Pohl T."/>
            <person name="Merkel B.J."/>
            <person name="Hornburger P."/>
            <person name="Mueller R.-W."/>
            <person name="Bruemmer F."/>
            <person name="Labrenz M."/>
            <person name="Spormann A.M."/>
            <person name="Op den Camp H."/>
            <person name="Overmann J."/>
            <person name="Amann R."/>
            <person name="Jetten M.S.M."/>
            <person name="Mascher T."/>
            <person name="Medema M.H."/>
            <person name="Devos D.P."/>
            <person name="Kaster A.-K."/>
            <person name="Ovreas L."/>
            <person name="Rohde M."/>
            <person name="Galperin M.Y."/>
            <person name="Jogler C."/>
        </authorList>
    </citation>
    <scope>NUCLEOTIDE SEQUENCE [LARGE SCALE GENOMIC DNA]</scope>
    <source>
        <strain evidence="2 3">Pan216</strain>
    </source>
</reference>
<feature type="chain" id="PRO_5021978888" description="SPOR domain-containing protein" evidence="1">
    <location>
        <begin position="21"/>
        <end position="331"/>
    </location>
</feature>
<evidence type="ECO:0008006" key="4">
    <source>
        <dbReference type="Google" id="ProtNLM"/>
    </source>
</evidence>
<evidence type="ECO:0000313" key="3">
    <source>
        <dbReference type="Proteomes" id="UP000317093"/>
    </source>
</evidence>
<protein>
    <recommendedName>
        <fullName evidence="4">SPOR domain-containing protein</fullName>
    </recommendedName>
</protein>
<keyword evidence="3" id="KW-1185">Reference proteome</keyword>
<dbReference type="KEGG" id="knv:Pan216_49350"/>
<organism evidence="2 3">
    <name type="scientific">Kolteria novifilia</name>
    <dbReference type="NCBI Taxonomy" id="2527975"/>
    <lineage>
        <taxon>Bacteria</taxon>
        <taxon>Pseudomonadati</taxon>
        <taxon>Planctomycetota</taxon>
        <taxon>Planctomycetia</taxon>
        <taxon>Kolteriales</taxon>
        <taxon>Kolteriaceae</taxon>
        <taxon>Kolteria</taxon>
    </lineage>
</organism>
<dbReference type="AlphaFoldDB" id="A0A518BAT5"/>
<gene>
    <name evidence="2" type="ORF">Pan216_49350</name>
</gene>
<dbReference type="RefSeq" id="WP_145261971.1">
    <property type="nucleotide sequence ID" value="NZ_CP036279.1"/>
</dbReference>
<name>A0A518BAT5_9BACT</name>
<feature type="signal peptide" evidence="1">
    <location>
        <begin position="1"/>
        <end position="20"/>
    </location>
</feature>